<comment type="caution">
    <text evidence="10">The sequence shown here is derived from an EMBL/GenBank/DDBJ whole genome shotgun (WGS) entry which is preliminary data.</text>
</comment>
<comment type="similarity">
    <text evidence="2 8">Belongs to the peptidase S1B family.</text>
</comment>
<accession>A0AAX0QQD7</accession>
<evidence type="ECO:0000313" key="12">
    <source>
        <dbReference type="Proteomes" id="UP000217473"/>
    </source>
</evidence>
<dbReference type="EMBL" id="NIPK01000002">
    <property type="protein sequence ID" value="RIZ56163.1"/>
    <property type="molecule type" value="Genomic_DNA"/>
</dbReference>
<sequence>MKLKPKREKHHEKSFMLKSLSALIILSSVGFVDSSVNETHHVAQAERNVKEIKDGYVAPYISVVAFVGASGFVVGPNTVVTNKPVINHLKVGDRLSAHPTGNTSKGGNYTITDMIPYSGEEDLAIVHIKSRSDAGWDFNERTTIMPLANSGQAGERVSLIGYPRPRINKYQLFESTGTVIKIEGTRVIYDAFAEPGNSGGPIVNLNGEAIGVHTGSDIEITPSKKSYGVYFTEDIKKFI</sequence>
<evidence type="ECO:0000256" key="4">
    <source>
        <dbReference type="ARBA" id="ARBA00022670"/>
    </source>
</evidence>
<dbReference type="EMBL" id="MWUR01000024">
    <property type="protein sequence ID" value="PCF46428.1"/>
    <property type="molecule type" value="Genomic_DNA"/>
</dbReference>
<dbReference type="AlphaFoldDB" id="A0AAX0QQD7"/>
<evidence type="ECO:0000313" key="11">
    <source>
        <dbReference type="EMBL" id="RIZ56163.1"/>
    </source>
</evidence>
<protein>
    <recommendedName>
        <fullName evidence="8">Serine protease</fullName>
        <ecNumber evidence="8">3.4.21.-</ecNumber>
    </recommendedName>
</protein>
<organism evidence="10 12">
    <name type="scientific">Staphylococcus delphini</name>
    <dbReference type="NCBI Taxonomy" id="53344"/>
    <lineage>
        <taxon>Bacteria</taxon>
        <taxon>Bacillati</taxon>
        <taxon>Bacillota</taxon>
        <taxon>Bacilli</taxon>
        <taxon>Bacillales</taxon>
        <taxon>Staphylococcaceae</taxon>
        <taxon>Staphylococcus</taxon>
        <taxon>Staphylococcus intermedius group</taxon>
    </lineage>
</organism>
<evidence type="ECO:0000256" key="2">
    <source>
        <dbReference type="ARBA" id="ARBA00008764"/>
    </source>
</evidence>
<dbReference type="Proteomes" id="UP000217473">
    <property type="component" value="Unassembled WGS sequence"/>
</dbReference>
<comment type="subcellular location">
    <subcellularLocation>
        <location evidence="1">Secreted</location>
    </subcellularLocation>
</comment>
<dbReference type="GO" id="GO:0006508">
    <property type="term" value="P:proteolysis"/>
    <property type="evidence" value="ECO:0007669"/>
    <property type="project" value="UniProtKB-KW"/>
</dbReference>
<dbReference type="InterPro" id="IPR001254">
    <property type="entry name" value="Trypsin_dom"/>
</dbReference>
<keyword evidence="4 8" id="KW-0645">Protease</keyword>
<dbReference type="RefSeq" id="WP_096598594.1">
    <property type="nucleotide sequence ID" value="NZ_LR134263.1"/>
</dbReference>
<dbReference type="PANTHER" id="PTHR43019">
    <property type="entry name" value="SERINE ENDOPROTEASE DEGS"/>
    <property type="match status" value="1"/>
</dbReference>
<dbReference type="PRINTS" id="PR00839">
    <property type="entry name" value="V8PROTEASE"/>
</dbReference>
<dbReference type="PANTHER" id="PTHR43019:SF23">
    <property type="entry name" value="PROTEASE DO-LIKE 5, CHLOROPLASTIC"/>
    <property type="match status" value="1"/>
</dbReference>
<dbReference type="EC" id="3.4.21.-" evidence="8"/>
<evidence type="ECO:0000256" key="1">
    <source>
        <dbReference type="ARBA" id="ARBA00004613"/>
    </source>
</evidence>
<dbReference type="SUPFAM" id="SSF50494">
    <property type="entry name" value="Trypsin-like serine proteases"/>
    <property type="match status" value="1"/>
</dbReference>
<gene>
    <name evidence="10" type="ORF">B5C07_12385</name>
    <name evidence="11" type="ORF">CDL68_01085</name>
</gene>
<dbReference type="InterPro" id="IPR009003">
    <property type="entry name" value="Peptidase_S1_PA"/>
</dbReference>
<evidence type="ECO:0000313" key="13">
    <source>
        <dbReference type="Proteomes" id="UP000266198"/>
    </source>
</evidence>
<evidence type="ECO:0000256" key="5">
    <source>
        <dbReference type="ARBA" id="ARBA00022729"/>
    </source>
</evidence>
<dbReference type="GO" id="GO:0004252">
    <property type="term" value="F:serine-type endopeptidase activity"/>
    <property type="evidence" value="ECO:0007669"/>
    <property type="project" value="InterPro"/>
</dbReference>
<name>A0AAX0QQD7_9STAP</name>
<evidence type="ECO:0000256" key="8">
    <source>
        <dbReference type="RuleBase" id="RU004296"/>
    </source>
</evidence>
<dbReference type="InterPro" id="IPR043504">
    <property type="entry name" value="Peptidase_S1_PA_chymotrypsin"/>
</dbReference>
<proteinExistence type="inferred from homology"/>
<dbReference type="Gene3D" id="2.40.10.10">
    <property type="entry name" value="Trypsin-like serine proteases"/>
    <property type="match status" value="2"/>
</dbReference>
<evidence type="ECO:0000259" key="9">
    <source>
        <dbReference type="Pfam" id="PF00089"/>
    </source>
</evidence>
<dbReference type="Proteomes" id="UP000266198">
    <property type="component" value="Unassembled WGS sequence"/>
</dbReference>
<dbReference type="InterPro" id="IPR008256">
    <property type="entry name" value="Peptidase_S1B"/>
</dbReference>
<keyword evidence="6 8" id="KW-0378">Hydrolase</keyword>
<reference evidence="10 12" key="1">
    <citation type="journal article" date="2017" name="PLoS ONE">
        <title>Development of a real-time PCR for detection of Staphylococcus pseudintermedius using a novel automated comparison of whole-genome sequences.</title>
        <authorList>
            <person name="Verstappen K.M."/>
            <person name="Huijbregts L."/>
            <person name="Spaninks M."/>
            <person name="Wagenaar J.A."/>
            <person name="Fluit A.C."/>
            <person name="Duim B."/>
        </authorList>
    </citation>
    <scope>NUCLEOTIDE SEQUENCE [LARGE SCALE GENOMIC DNA]</scope>
    <source>
        <strain evidence="10 12">15S02591-1</strain>
    </source>
</reference>
<evidence type="ECO:0000313" key="10">
    <source>
        <dbReference type="EMBL" id="PCF46428.1"/>
    </source>
</evidence>
<reference evidence="11 13" key="2">
    <citation type="submission" date="2017-06" db="EMBL/GenBank/DDBJ databases">
        <title>Identification of a new gene, sdsY, involved in staphylococcal internalization in non-professional phagocytic cells (NPPCs).</title>
        <authorList>
            <person name="Maali Y."/>
            <person name="Martins-Simoes P."/>
            <person name="Trouillet-Assant S."/>
            <person name="Laurent F."/>
            <person name="Diot A."/>
            <person name="Verhoeven P."/>
            <person name="Bouvard D."/>
            <person name="Vandenesch F."/>
            <person name="Bes M."/>
        </authorList>
    </citation>
    <scope>NUCLEOTIDE SEQUENCE [LARGE SCALE GENOMIC DNA]</scope>
    <source>
        <strain evidence="11 13">Heidy</strain>
    </source>
</reference>
<keyword evidence="13" id="KW-1185">Reference proteome</keyword>
<keyword evidence="5" id="KW-0732">Signal</keyword>
<evidence type="ECO:0000256" key="7">
    <source>
        <dbReference type="ARBA" id="ARBA00022825"/>
    </source>
</evidence>
<dbReference type="Pfam" id="PF00089">
    <property type="entry name" value="Trypsin"/>
    <property type="match status" value="1"/>
</dbReference>
<keyword evidence="7 8" id="KW-0720">Serine protease</keyword>
<dbReference type="GO" id="GO:0005576">
    <property type="term" value="C:extracellular region"/>
    <property type="evidence" value="ECO:0007669"/>
    <property type="project" value="UniProtKB-SubCell"/>
</dbReference>
<keyword evidence="3" id="KW-0964">Secreted</keyword>
<feature type="domain" description="Peptidase S1" evidence="9">
    <location>
        <begin position="59"/>
        <end position="231"/>
    </location>
</feature>
<evidence type="ECO:0000256" key="3">
    <source>
        <dbReference type="ARBA" id="ARBA00022525"/>
    </source>
</evidence>
<evidence type="ECO:0000256" key="6">
    <source>
        <dbReference type="ARBA" id="ARBA00022801"/>
    </source>
</evidence>